<dbReference type="InterPro" id="IPR029063">
    <property type="entry name" value="SAM-dependent_MTases_sf"/>
</dbReference>
<dbReference type="HOGENOM" id="CLU_1507401_0_0_2"/>
<dbReference type="STRING" id="679926.Mpet_2525"/>
<keyword evidence="2" id="KW-0489">Methyltransferase</keyword>
<keyword evidence="3" id="KW-1185">Reference proteome</keyword>
<dbReference type="GO" id="GO:0008168">
    <property type="term" value="F:methyltransferase activity"/>
    <property type="evidence" value="ECO:0007669"/>
    <property type="project" value="UniProtKB-KW"/>
</dbReference>
<proteinExistence type="predicted"/>
<dbReference type="AlphaFoldDB" id="E1RF25"/>
<evidence type="ECO:0000313" key="3">
    <source>
        <dbReference type="Proteomes" id="UP000006565"/>
    </source>
</evidence>
<gene>
    <name evidence="2" type="ordered locus">Mpet_2525</name>
</gene>
<dbReference type="RefSeq" id="WP_013330442.1">
    <property type="nucleotide sequence ID" value="NC_014507.1"/>
</dbReference>
<protein>
    <submittedName>
        <fullName evidence="2">Methyltransferase type 11</fullName>
    </submittedName>
</protein>
<dbReference type="Proteomes" id="UP000006565">
    <property type="component" value="Chromosome"/>
</dbReference>
<dbReference type="Gene3D" id="3.40.50.150">
    <property type="entry name" value="Vaccinia Virus protein VP39"/>
    <property type="match status" value="1"/>
</dbReference>
<dbReference type="KEGG" id="mpi:Mpet_2525"/>
<dbReference type="EMBL" id="CP002117">
    <property type="protein sequence ID" value="ADN37269.1"/>
    <property type="molecule type" value="Genomic_DNA"/>
</dbReference>
<dbReference type="GeneID" id="9745018"/>
<dbReference type="InterPro" id="IPR041698">
    <property type="entry name" value="Methyltransf_25"/>
</dbReference>
<dbReference type="OrthoDB" id="57427at2157"/>
<dbReference type="Pfam" id="PF13649">
    <property type="entry name" value="Methyltransf_25"/>
    <property type="match status" value="1"/>
</dbReference>
<keyword evidence="2" id="KW-0808">Transferase</keyword>
<dbReference type="GO" id="GO:0032259">
    <property type="term" value="P:methylation"/>
    <property type="evidence" value="ECO:0007669"/>
    <property type="project" value="UniProtKB-KW"/>
</dbReference>
<sequence>MKEESDSRSGDKGLVLRKKVLELAGPKGQSILDIGAGPLSIFAVKEYDCTVTSVDIDREKIEAWREKAETEGVSGRIAFKEDDVTALSFSDDEFDMALCFGSLHHIAPGERRKAVLEVSRVARGRIVISDFTTEGLLEIHPGGEFEPVNFDHLKEILESKGSLEIIPLEKMMVYIVEK</sequence>
<name>E1RF25_METP4</name>
<dbReference type="eggNOG" id="arCOG01792">
    <property type="taxonomic scope" value="Archaea"/>
</dbReference>
<accession>E1RF25</accession>
<reference evidence="2 3" key="1">
    <citation type="journal article" date="2010" name="Stand. Genomic Sci.">
        <title>Complete genome sequence of Methanoplanus petrolearius type strain (SEBR 4847).</title>
        <authorList>
            <person name="Brambilla E."/>
            <person name="Djao O.D."/>
            <person name="Daligault H."/>
            <person name="Lapidus A."/>
            <person name="Lucas S."/>
            <person name="Hammon N."/>
            <person name="Nolan M."/>
            <person name="Tice H."/>
            <person name="Cheng J.F."/>
            <person name="Han C."/>
            <person name="Tapia R."/>
            <person name="Goodwin L."/>
            <person name="Pitluck S."/>
            <person name="Liolios K."/>
            <person name="Ivanova N."/>
            <person name="Mavromatis K."/>
            <person name="Mikhailova N."/>
            <person name="Pati A."/>
            <person name="Chen A."/>
            <person name="Palaniappan K."/>
            <person name="Land M."/>
            <person name="Hauser L."/>
            <person name="Chang Y.J."/>
            <person name="Jeffries C.D."/>
            <person name="Rohde M."/>
            <person name="Spring S."/>
            <person name="Sikorski J."/>
            <person name="Goker M."/>
            <person name="Woyke T."/>
            <person name="Bristow J."/>
            <person name="Eisen J.A."/>
            <person name="Markowitz V."/>
            <person name="Hugenholtz P."/>
            <person name="Kyrpides N.C."/>
            <person name="Klenk H.P."/>
        </authorList>
    </citation>
    <scope>NUCLEOTIDE SEQUENCE [LARGE SCALE GENOMIC DNA]</scope>
    <source>
        <strain evidence="3">DSM 11571 / OCM 486 / SEBR 4847</strain>
    </source>
</reference>
<organism evidence="2 3">
    <name type="scientific">Methanolacinia petrolearia (strain DSM 11571 / OCM 486 / SEBR 4847)</name>
    <name type="common">Methanoplanus petrolearius</name>
    <dbReference type="NCBI Taxonomy" id="679926"/>
    <lineage>
        <taxon>Archaea</taxon>
        <taxon>Methanobacteriati</taxon>
        <taxon>Methanobacteriota</taxon>
        <taxon>Stenosarchaea group</taxon>
        <taxon>Methanomicrobia</taxon>
        <taxon>Methanomicrobiales</taxon>
        <taxon>Methanomicrobiaceae</taxon>
        <taxon>Methanolacinia</taxon>
    </lineage>
</organism>
<evidence type="ECO:0000259" key="1">
    <source>
        <dbReference type="Pfam" id="PF13649"/>
    </source>
</evidence>
<dbReference type="CDD" id="cd02440">
    <property type="entry name" value="AdoMet_MTases"/>
    <property type="match status" value="1"/>
</dbReference>
<evidence type="ECO:0000313" key="2">
    <source>
        <dbReference type="EMBL" id="ADN37269.1"/>
    </source>
</evidence>
<feature type="domain" description="Methyltransferase" evidence="1">
    <location>
        <begin position="31"/>
        <end position="123"/>
    </location>
</feature>
<dbReference type="SUPFAM" id="SSF53335">
    <property type="entry name" value="S-adenosyl-L-methionine-dependent methyltransferases"/>
    <property type="match status" value="1"/>
</dbReference>